<sequence>MTFDDRSACHMRTSPSIPTVFTLLHFPTQENIESMGDIGNRDTSCRREGMEKRKFPSGGL</sequence>
<feature type="region of interest" description="Disordered" evidence="1">
    <location>
        <begin position="33"/>
        <end position="60"/>
    </location>
</feature>
<dbReference type="PATRIC" id="fig|1681.53.peg.157"/>
<evidence type="ECO:0000313" key="3">
    <source>
        <dbReference type="Proteomes" id="UP000070092"/>
    </source>
</evidence>
<dbReference type="EMBL" id="LRPO01000005">
    <property type="protein sequence ID" value="KWZ82739.1"/>
    <property type="molecule type" value="Genomic_DNA"/>
</dbReference>
<feature type="compositionally biased region" description="Basic and acidic residues" evidence="1">
    <location>
        <begin position="39"/>
        <end position="54"/>
    </location>
</feature>
<comment type="caution">
    <text evidence="2">The sequence shown here is derived from an EMBL/GenBank/DDBJ whole genome shotgun (WGS) entry which is preliminary data.</text>
</comment>
<accession>A0A133KSU8</accession>
<dbReference type="AlphaFoldDB" id="A0A133KSU8"/>
<name>A0A133KSU8_BIFBI</name>
<protein>
    <submittedName>
        <fullName evidence="2">Uncharacterized protein</fullName>
    </submittedName>
</protein>
<evidence type="ECO:0000313" key="2">
    <source>
        <dbReference type="EMBL" id="KWZ82739.1"/>
    </source>
</evidence>
<organism evidence="2 3">
    <name type="scientific">Bifidobacterium bifidum</name>
    <dbReference type="NCBI Taxonomy" id="1681"/>
    <lineage>
        <taxon>Bacteria</taxon>
        <taxon>Bacillati</taxon>
        <taxon>Actinomycetota</taxon>
        <taxon>Actinomycetes</taxon>
        <taxon>Bifidobacteriales</taxon>
        <taxon>Bifidobacteriaceae</taxon>
        <taxon>Bifidobacterium</taxon>
    </lineage>
</organism>
<reference evidence="2 3" key="1">
    <citation type="submission" date="2016-01" db="EMBL/GenBank/DDBJ databases">
        <authorList>
            <person name="Oliw E.H."/>
        </authorList>
    </citation>
    <scope>NUCLEOTIDE SEQUENCE [LARGE SCALE GENOMIC DNA]</scope>
    <source>
        <strain evidence="2 3">MJR8628B</strain>
    </source>
</reference>
<evidence type="ECO:0000256" key="1">
    <source>
        <dbReference type="SAM" id="MobiDB-lite"/>
    </source>
</evidence>
<dbReference type="Proteomes" id="UP000070092">
    <property type="component" value="Unassembled WGS sequence"/>
</dbReference>
<proteinExistence type="predicted"/>
<gene>
    <name evidence="2" type="ORF">HMPREF3196_00164</name>
</gene>